<accession>A0ABR4IMW9</accession>
<gene>
    <name evidence="1" type="ORF">BJY01DRAFT_228043</name>
</gene>
<organism evidence="1 2">
    <name type="scientific">Aspergillus pseudoustus</name>
    <dbReference type="NCBI Taxonomy" id="1810923"/>
    <lineage>
        <taxon>Eukaryota</taxon>
        <taxon>Fungi</taxon>
        <taxon>Dikarya</taxon>
        <taxon>Ascomycota</taxon>
        <taxon>Pezizomycotina</taxon>
        <taxon>Eurotiomycetes</taxon>
        <taxon>Eurotiomycetidae</taxon>
        <taxon>Eurotiales</taxon>
        <taxon>Aspergillaceae</taxon>
        <taxon>Aspergillus</taxon>
        <taxon>Aspergillus subgen. Nidulantes</taxon>
    </lineage>
</organism>
<evidence type="ECO:0000313" key="2">
    <source>
        <dbReference type="Proteomes" id="UP001610446"/>
    </source>
</evidence>
<proteinExistence type="predicted"/>
<dbReference type="EMBL" id="JBFXLU010000342">
    <property type="protein sequence ID" value="KAL2829116.1"/>
    <property type="molecule type" value="Genomic_DNA"/>
</dbReference>
<reference evidence="1 2" key="1">
    <citation type="submission" date="2024-07" db="EMBL/GenBank/DDBJ databases">
        <title>Section-level genome sequencing and comparative genomics of Aspergillus sections Usti and Cavernicolus.</title>
        <authorList>
            <consortium name="Lawrence Berkeley National Laboratory"/>
            <person name="Nybo J.L."/>
            <person name="Vesth T.C."/>
            <person name="Theobald S."/>
            <person name="Frisvad J.C."/>
            <person name="Larsen T.O."/>
            <person name="Kjaerboelling I."/>
            <person name="Rothschild-Mancinelli K."/>
            <person name="Lyhne E.K."/>
            <person name="Kogle M.E."/>
            <person name="Barry K."/>
            <person name="Clum A."/>
            <person name="Na H."/>
            <person name="Ledsgaard L."/>
            <person name="Lin J."/>
            <person name="Lipzen A."/>
            <person name="Kuo A."/>
            <person name="Riley R."/>
            <person name="Mondo S."/>
            <person name="Labutti K."/>
            <person name="Haridas S."/>
            <person name="Pangalinan J."/>
            <person name="Salamov A.A."/>
            <person name="Simmons B.A."/>
            <person name="Magnuson J.K."/>
            <person name="Chen J."/>
            <person name="Drula E."/>
            <person name="Henrissat B."/>
            <person name="Wiebenga A."/>
            <person name="Lubbers R.J."/>
            <person name="Gomes A.C."/>
            <person name="Makela M.R."/>
            <person name="Stajich J."/>
            <person name="Grigoriev I.V."/>
            <person name="Mortensen U.H."/>
            <person name="De Vries R.P."/>
            <person name="Baker S.E."/>
            <person name="Andersen M.R."/>
        </authorList>
    </citation>
    <scope>NUCLEOTIDE SEQUENCE [LARGE SCALE GENOMIC DNA]</scope>
    <source>
        <strain evidence="1 2">CBS 123904</strain>
    </source>
</reference>
<protein>
    <recommendedName>
        <fullName evidence="3">Calycin-like protein</fullName>
    </recommendedName>
</protein>
<keyword evidence="2" id="KW-1185">Reference proteome</keyword>
<evidence type="ECO:0008006" key="3">
    <source>
        <dbReference type="Google" id="ProtNLM"/>
    </source>
</evidence>
<sequence>MAITSTESDPQHKDTRRELQYDIDFLINASRDELKQIFAQLPPPEPKEMDGEYASEIPAYSSSKDRAVLASFGYGYWIGKSYTPTAYKHHQGHGLNQWQLIDGSIRRVLRFAWDIEPSAADGRLSLVMKYAAFDNWGRKVTLVDEVRVAGKGLYLCTFTTAAEVPGFSQKGEAGFFILRGPKNPFVGPDDAVAEVD</sequence>
<comment type="caution">
    <text evidence="1">The sequence shown here is derived from an EMBL/GenBank/DDBJ whole genome shotgun (WGS) entry which is preliminary data.</text>
</comment>
<dbReference type="Proteomes" id="UP001610446">
    <property type="component" value="Unassembled WGS sequence"/>
</dbReference>
<evidence type="ECO:0000313" key="1">
    <source>
        <dbReference type="EMBL" id="KAL2829116.1"/>
    </source>
</evidence>
<name>A0ABR4IMW9_9EURO</name>